<gene>
    <name evidence="1" type="ORF">DW652_02230</name>
</gene>
<dbReference type="EMBL" id="QRHR01000002">
    <property type="protein sequence ID" value="RHF90135.1"/>
    <property type="molecule type" value="Genomic_DNA"/>
</dbReference>
<organism evidence="1 2">
    <name type="scientific">Eubacterium ventriosum</name>
    <dbReference type="NCBI Taxonomy" id="39496"/>
    <lineage>
        <taxon>Bacteria</taxon>
        <taxon>Bacillati</taxon>
        <taxon>Bacillota</taxon>
        <taxon>Clostridia</taxon>
        <taxon>Eubacteriales</taxon>
        <taxon>Eubacteriaceae</taxon>
        <taxon>Eubacterium</taxon>
    </lineage>
</organism>
<dbReference type="PROSITE" id="PS51257">
    <property type="entry name" value="PROKAR_LIPOPROTEIN"/>
    <property type="match status" value="1"/>
</dbReference>
<evidence type="ECO:0000313" key="2">
    <source>
        <dbReference type="Proteomes" id="UP000286186"/>
    </source>
</evidence>
<comment type="caution">
    <text evidence="1">The sequence shown here is derived from an EMBL/GenBank/DDBJ whole genome shotgun (WGS) entry which is preliminary data.</text>
</comment>
<sequence>MRNKLIYYFSRSHKMKKKMIIKLSILLSMIILCSCTKKEESMLPNANNIKETQINKAKSYKVSEDITIDKKYLEKKYPGKTVLTWVYTESENISKKERKKYNEPLGMKYITNNQVIKLNDYLTAKGKDYVICFKKVGDGKDYAGDIENLTKKGEAPDFIFSEWYLDEIGKQFTTWLTYDLIGRGMVEELSQYRDTYLKNYFSIMPENAIKLSSVNGKFYGYNEGIGELEIEHKWYVNVGLAKEYGIDLNKYKTGGYEQWFDACNKVYKGEKKKGSINFLLCDGGALKPIQENCVVGYIDKMDKRGNAEVNAFSVSLDGKSIENYFRSNKVKKALKEVREYQNRGYFEYLNEDETNNTLNANMFVSNLLYEDVSGHKEEIDRDAYPKVKDVKLYKWGNNNVNSQDLIERNAINGIYRKSPNKKKALEAYDFINSDVEASNIIKFPEYDGTGKKYSITSDEYDEYFSREENEGKFEGRGLKLANPLVANSFKDCNSTEEMRKNIKNLKFNEKFVDRYYDFTPVKKEVKKIMSLEKKYLGESFNYAGSDYKGKIFTGDFETEYNNFLKELDNAGIDKVLEYLNNR</sequence>
<dbReference type="AlphaFoldDB" id="A0A414RAT4"/>
<evidence type="ECO:0008006" key="3">
    <source>
        <dbReference type="Google" id="ProtNLM"/>
    </source>
</evidence>
<dbReference type="Gene3D" id="3.40.190.10">
    <property type="entry name" value="Periplasmic binding protein-like II"/>
    <property type="match status" value="1"/>
</dbReference>
<reference evidence="1 2" key="1">
    <citation type="submission" date="2018-08" db="EMBL/GenBank/DDBJ databases">
        <title>A genome reference for cultivated species of the human gut microbiota.</title>
        <authorList>
            <person name="Zou Y."/>
            <person name="Xue W."/>
            <person name="Luo G."/>
        </authorList>
    </citation>
    <scope>NUCLEOTIDE SEQUENCE [LARGE SCALE GENOMIC DNA]</scope>
    <source>
        <strain evidence="1 2">AM23-22</strain>
    </source>
</reference>
<accession>A0A414RAT4</accession>
<dbReference type="SUPFAM" id="SSF53850">
    <property type="entry name" value="Periplasmic binding protein-like II"/>
    <property type="match status" value="1"/>
</dbReference>
<dbReference type="Proteomes" id="UP000286186">
    <property type="component" value="Unassembled WGS sequence"/>
</dbReference>
<name>A0A414RAT4_9FIRM</name>
<protein>
    <recommendedName>
        <fullName evidence="3">Extracellular solute-binding protein</fullName>
    </recommendedName>
</protein>
<proteinExistence type="predicted"/>
<evidence type="ECO:0000313" key="1">
    <source>
        <dbReference type="EMBL" id="RHF90135.1"/>
    </source>
</evidence>